<evidence type="ECO:0008006" key="3">
    <source>
        <dbReference type="Google" id="ProtNLM"/>
    </source>
</evidence>
<dbReference type="Gene3D" id="3.40.50.300">
    <property type="entry name" value="P-loop containing nucleotide triphosphate hydrolases"/>
    <property type="match status" value="1"/>
</dbReference>
<reference evidence="1" key="1">
    <citation type="submission" date="2022-11" db="EMBL/GenBank/DDBJ databases">
        <title>Centuries of genome instability and evolution in soft-shell clam transmissible cancer (bioRxiv).</title>
        <authorList>
            <person name="Hart S.F.M."/>
            <person name="Yonemitsu M.A."/>
            <person name="Giersch R.M."/>
            <person name="Beal B.F."/>
            <person name="Arriagada G."/>
            <person name="Davis B.W."/>
            <person name="Ostrander E.A."/>
            <person name="Goff S.P."/>
            <person name="Metzger M.J."/>
        </authorList>
    </citation>
    <scope>NUCLEOTIDE SEQUENCE</scope>
    <source>
        <strain evidence="1">MELC-2E11</strain>
        <tissue evidence="1">Siphon/mantle</tissue>
    </source>
</reference>
<dbReference type="PANTHER" id="PTHR46312">
    <property type="entry name" value="NACHT DOMAIN-CONTAINING PROTEIN"/>
    <property type="match status" value="1"/>
</dbReference>
<dbReference type="InterPro" id="IPR032675">
    <property type="entry name" value="LRR_dom_sf"/>
</dbReference>
<dbReference type="PANTHER" id="PTHR46312:SF2">
    <property type="entry name" value="NUCLEOTIDE-BINDING OLIGOMERIZATION DOMAIN-CONTAINING PROTEIN 2-LIKE"/>
    <property type="match status" value="1"/>
</dbReference>
<accession>A0ABY7G4X7</accession>
<evidence type="ECO:0000313" key="2">
    <source>
        <dbReference type="Proteomes" id="UP001164746"/>
    </source>
</evidence>
<sequence length="711" mass="81560">MAESIETRHENWLRVVWGLLYVREGLQGYVDTKGKQQYQTFMNTVNAKCNNQTCDQCQINIRCQNGTTKVTGKSKFRPAHFCDEMYKEIQNNHVRNNPFWMNTDSTKWLDPHVGYWELAKCYLSTAGYLDKTGSNQVDASGLLSICMNSSYMRQNITHIQHFEELRNIRNMTLHDPHYELDGQTADDCLDKMIAIKFKTEKPPDIIHNKSLEEIESLMYNTIHKKLEVFVVDEVERKVKVEVKQEMQNYSDDRGNDKREHQVEDLRHRLAKYYQKHLNRAPISPLLSDKDERLDMFYVPPKMVEKDHRKIGVTEREQGTSVTAYRQLFCKMRVFRKSVFMVGEAGMGKSSCAAIIVIKMAHLAFTTLFSIDQTSALVFKKVDILSHENLLFVLKSGILQETKARSLLRKSSNYSFIHKTVQEFLAAIYMSYHPEEFHRVFLPFYQKNGDVSDISQVFVFMCGLNIKLANEMSALISDIPHHLLFRSDGSHRVIVSGYKEAKASQVLDIQLLLYDFYFRLETIDTGVLNDLLAMNKSKVRSISTSSETNQATLQEVFSNSTDTLTEVFIYDVAGKYDLSACNFLTSLSISGSKLTDIVVNTKNLFELNLKNVSKRVEYSIWQSIESESENLIKLKINCIKIIRIFRQTLPRLKQLHNLTIQSTELGELALLLPASVTNVHTVVNGDGGEAGKEHSNCEVSIIGVYCGSHREA</sequence>
<dbReference type="InterPro" id="IPR027897">
    <property type="entry name" value="DUF4559"/>
</dbReference>
<gene>
    <name evidence="1" type="ORF">MAR_003061</name>
</gene>
<name>A0ABY7G4X7_MYAAR</name>
<evidence type="ECO:0000313" key="1">
    <source>
        <dbReference type="EMBL" id="WAR29493.1"/>
    </source>
</evidence>
<dbReference type="Pfam" id="PF15112">
    <property type="entry name" value="DUF4559"/>
    <property type="match status" value="1"/>
</dbReference>
<proteinExistence type="predicted"/>
<dbReference type="Proteomes" id="UP001164746">
    <property type="component" value="Chromosome 16"/>
</dbReference>
<dbReference type="InterPro" id="IPR027417">
    <property type="entry name" value="P-loop_NTPase"/>
</dbReference>
<dbReference type="SUPFAM" id="SSF52047">
    <property type="entry name" value="RNI-like"/>
    <property type="match status" value="1"/>
</dbReference>
<dbReference type="EMBL" id="CP111027">
    <property type="protein sequence ID" value="WAR29493.1"/>
    <property type="molecule type" value="Genomic_DNA"/>
</dbReference>
<protein>
    <recommendedName>
        <fullName evidence="3">DZIP3-like HEPN domain-containing protein</fullName>
    </recommendedName>
</protein>
<organism evidence="1 2">
    <name type="scientific">Mya arenaria</name>
    <name type="common">Soft-shell clam</name>
    <dbReference type="NCBI Taxonomy" id="6604"/>
    <lineage>
        <taxon>Eukaryota</taxon>
        <taxon>Metazoa</taxon>
        <taxon>Spiralia</taxon>
        <taxon>Lophotrochozoa</taxon>
        <taxon>Mollusca</taxon>
        <taxon>Bivalvia</taxon>
        <taxon>Autobranchia</taxon>
        <taxon>Heteroconchia</taxon>
        <taxon>Euheterodonta</taxon>
        <taxon>Imparidentia</taxon>
        <taxon>Neoheterodontei</taxon>
        <taxon>Myida</taxon>
        <taxon>Myoidea</taxon>
        <taxon>Myidae</taxon>
        <taxon>Mya</taxon>
    </lineage>
</organism>
<keyword evidence="2" id="KW-1185">Reference proteome</keyword>
<dbReference type="Gene3D" id="3.80.10.10">
    <property type="entry name" value="Ribonuclease Inhibitor"/>
    <property type="match status" value="1"/>
</dbReference>